<evidence type="ECO:0000256" key="3">
    <source>
        <dbReference type="ARBA" id="ARBA00021523"/>
    </source>
</evidence>
<proteinExistence type="inferred from homology"/>
<dbReference type="PANTHER" id="PTHR36895">
    <property type="match status" value="1"/>
</dbReference>
<comment type="caution">
    <text evidence="5">The sequence shown here is derived from an EMBL/GenBank/DDBJ whole genome shotgun (WGS) entry which is preliminary data.</text>
</comment>
<dbReference type="EMBL" id="JABFUD020000019">
    <property type="protein sequence ID" value="KAI5064760.1"/>
    <property type="molecule type" value="Genomic_DNA"/>
</dbReference>
<accession>A0A9D4UBC2</accession>
<evidence type="ECO:0000256" key="4">
    <source>
        <dbReference type="ARBA" id="ARBA00022640"/>
    </source>
</evidence>
<dbReference type="InterPro" id="IPR013785">
    <property type="entry name" value="Aldolase_TIM"/>
</dbReference>
<protein>
    <recommendedName>
        <fullName evidence="3">Uncharacterized protein ycf23</fullName>
    </recommendedName>
</protein>
<reference evidence="5" key="1">
    <citation type="submission" date="2021-01" db="EMBL/GenBank/DDBJ databases">
        <title>Adiantum capillus-veneris genome.</title>
        <authorList>
            <person name="Fang Y."/>
            <person name="Liao Q."/>
        </authorList>
    </citation>
    <scope>NUCLEOTIDE SEQUENCE</scope>
    <source>
        <strain evidence="5">H3</strain>
        <tissue evidence="5">Leaf</tissue>
    </source>
</reference>
<comment type="similarity">
    <text evidence="2">Belongs to the ycf23 family.</text>
</comment>
<evidence type="ECO:0000256" key="1">
    <source>
        <dbReference type="ARBA" id="ARBA00004474"/>
    </source>
</evidence>
<dbReference type="Proteomes" id="UP000886520">
    <property type="component" value="Chromosome 19"/>
</dbReference>
<evidence type="ECO:0000313" key="6">
    <source>
        <dbReference type="Proteomes" id="UP000886520"/>
    </source>
</evidence>
<name>A0A9D4UBC2_ADICA</name>
<evidence type="ECO:0000256" key="2">
    <source>
        <dbReference type="ARBA" id="ARBA00009664"/>
    </source>
</evidence>
<organism evidence="5 6">
    <name type="scientific">Adiantum capillus-veneris</name>
    <name type="common">Maidenhair fern</name>
    <dbReference type="NCBI Taxonomy" id="13818"/>
    <lineage>
        <taxon>Eukaryota</taxon>
        <taxon>Viridiplantae</taxon>
        <taxon>Streptophyta</taxon>
        <taxon>Embryophyta</taxon>
        <taxon>Tracheophyta</taxon>
        <taxon>Polypodiopsida</taxon>
        <taxon>Polypodiidae</taxon>
        <taxon>Polypodiales</taxon>
        <taxon>Pteridineae</taxon>
        <taxon>Pteridaceae</taxon>
        <taxon>Vittarioideae</taxon>
        <taxon>Adiantum</taxon>
    </lineage>
</organism>
<evidence type="ECO:0000313" key="5">
    <source>
        <dbReference type="EMBL" id="KAI5064760.1"/>
    </source>
</evidence>
<dbReference type="Pfam" id="PF04481">
    <property type="entry name" value="DUF561"/>
    <property type="match status" value="1"/>
</dbReference>
<comment type="subcellular location">
    <subcellularLocation>
        <location evidence="1">Plastid</location>
    </subcellularLocation>
</comment>
<dbReference type="AlphaFoldDB" id="A0A9D4UBC2"/>
<keyword evidence="6" id="KW-1185">Reference proteome</keyword>
<dbReference type="SUPFAM" id="SSF51569">
    <property type="entry name" value="Aldolase"/>
    <property type="match status" value="1"/>
</dbReference>
<keyword evidence="4" id="KW-0934">Plastid</keyword>
<dbReference type="PANTHER" id="PTHR36895:SF1">
    <property type="entry name" value="YCF23 PROTEIN"/>
    <property type="match status" value="1"/>
</dbReference>
<gene>
    <name evidence="5" type="ORF">GOP47_0019455</name>
</gene>
<sequence length="336" mass="34823">MASSGVMTTRAANAAAFLSSSSSLVTHVLSAECLPTRAALNKSYTKLSISAAAARLESPAEVRNFVLRDFVARRAFKVISGLQNFDAKNVTSVVIAAQKGGATHVDIACSPDLVKLALQLASLPVCVSSVEPEFFLPAVEAGAHMVEIGNYDSFYAKNNRFFSAEEVLDLARQTRRLLPSTVLSVTVPHTLSLDEQVKLAEMLEGEGVDIIQTEGGTSTSPSKPGVHGLMEKAAPTLAAAYSISKAVQIPVMCASGLSDVTAPLALAAGAAGVGVGSAINKLDNEVAMIASVRSIANALGLAAQVSAQHAGPIGSSRVSMSPKVCRNGFATLLDWL</sequence>
<dbReference type="GO" id="GO:0009536">
    <property type="term" value="C:plastid"/>
    <property type="evidence" value="ECO:0007669"/>
    <property type="project" value="UniProtKB-SubCell"/>
</dbReference>
<dbReference type="OrthoDB" id="5415at2759"/>
<dbReference type="InterPro" id="IPR007570">
    <property type="entry name" value="Uncharacterised_Ycf23"/>
</dbReference>
<dbReference type="Gene3D" id="3.20.20.70">
    <property type="entry name" value="Aldolase class I"/>
    <property type="match status" value="1"/>
</dbReference>